<accession>A0ACC2JR80</accession>
<gene>
    <name evidence="1" type="ORF">O1611_g3931</name>
</gene>
<name>A0ACC2JR80_9PEZI</name>
<evidence type="ECO:0000313" key="2">
    <source>
        <dbReference type="Proteomes" id="UP001153332"/>
    </source>
</evidence>
<dbReference type="EMBL" id="JAPUUL010000686">
    <property type="protein sequence ID" value="KAJ8129698.1"/>
    <property type="molecule type" value="Genomic_DNA"/>
</dbReference>
<reference evidence="1" key="1">
    <citation type="submission" date="2022-12" db="EMBL/GenBank/DDBJ databases">
        <title>Genome Sequence of Lasiodiplodia mahajangana.</title>
        <authorList>
            <person name="Buettner E."/>
        </authorList>
    </citation>
    <scope>NUCLEOTIDE SEQUENCE</scope>
    <source>
        <strain evidence="1">VT137</strain>
    </source>
</reference>
<evidence type="ECO:0000313" key="1">
    <source>
        <dbReference type="EMBL" id="KAJ8129698.1"/>
    </source>
</evidence>
<protein>
    <submittedName>
        <fullName evidence="1">Uncharacterized protein</fullName>
    </submittedName>
</protein>
<dbReference type="Proteomes" id="UP001153332">
    <property type="component" value="Unassembled WGS sequence"/>
</dbReference>
<comment type="caution">
    <text evidence="1">The sequence shown here is derived from an EMBL/GenBank/DDBJ whole genome shotgun (WGS) entry which is preliminary data.</text>
</comment>
<organism evidence="1 2">
    <name type="scientific">Lasiodiplodia mahajangana</name>
    <dbReference type="NCBI Taxonomy" id="1108764"/>
    <lineage>
        <taxon>Eukaryota</taxon>
        <taxon>Fungi</taxon>
        <taxon>Dikarya</taxon>
        <taxon>Ascomycota</taxon>
        <taxon>Pezizomycotina</taxon>
        <taxon>Dothideomycetes</taxon>
        <taxon>Dothideomycetes incertae sedis</taxon>
        <taxon>Botryosphaeriales</taxon>
        <taxon>Botryosphaeriaceae</taxon>
        <taxon>Lasiodiplodia</taxon>
    </lineage>
</organism>
<proteinExistence type="predicted"/>
<keyword evidence="2" id="KW-1185">Reference proteome</keyword>
<sequence length="804" mass="88217">MASDTVVNAPWRHFALPQIVDNVADERPDRVYGSWPVDQHSYSAGVRHVTYAQLANIVNGLASWLVKELGPDKPGEVLAYVGPNDVRFTALVLATMKTGHKLFLTSPRNSPIAHRKLFGSLKCETLITPDPTLPPTQAILEALELCRPLTIPSIDDLLSTVEAKYTMHPLDVSLSETLFIIHTSGSTGIPKPLNWTQRTAMRHIEASSRKSSDGPKSIDEFVHGKRILSTLPPFHGAGLLQHLLYAIPFGNSVMIPATAGAIVTAQGVVDALKQTPADIAVMVPSVVAELSQNPELLDFCSHNLLLILYIGGDLPQAVGDRVASRIRLRCWWGASEVGMPQQMVAPELESYEGSWHYVRFHPEAGATFDKVNENLYELVISRDEKLSDTQTSFTIGGFEDLTEYRTKDLFEPHPHVPDAWRWCARADDIIVFLNGEKTNPVSFENHLSKHPDIEGAIVFGDQRFEAGVLIELRAENKLSAKGKDERINSVWPSIEEANRDAPTHARIAASHVLFTTPDMPLLRTPKGTVMRKANLGRYAQVINELYQSVESARSEQSADFSSRVSIDDLEAVVNAIQLACKESTALGDVGKEDNLLVHGIDSLQVLRLCRNLRSKIGVDNLKPTTVYSNPSPIALAKAIQTAAKLKGDLGDELERGQKSRLEKTLADFTSRIDQLAGTQPGASTWGHGTSSGHTCIVTGTTGSIGSYILRSLIDDENIAVIYCLNRGPDSAARQGKHNAEVDSQLPTTFPDKVHFVEADLSHATFNLDPELFEKLSSSVTLIVHNACYPIPILCQRRHEPSSTI</sequence>